<dbReference type="OrthoDB" id="9843503at2"/>
<proteinExistence type="predicted"/>
<name>A0A542Y3I6_9MICO</name>
<reference evidence="1 2" key="1">
    <citation type="submission" date="2019-06" db="EMBL/GenBank/DDBJ databases">
        <title>Sequencing the genomes of 1000 actinobacteria strains.</title>
        <authorList>
            <person name="Klenk H.-P."/>
        </authorList>
    </citation>
    <scope>NUCLEOTIDE SEQUENCE [LARGE SCALE GENOMIC DNA]</scope>
    <source>
        <strain evidence="1 2">DSM 8803</strain>
    </source>
</reference>
<dbReference type="Proteomes" id="UP000319094">
    <property type="component" value="Unassembled WGS sequence"/>
</dbReference>
<comment type="caution">
    <text evidence="1">The sequence shown here is derived from an EMBL/GenBank/DDBJ whole genome shotgun (WGS) entry which is preliminary data.</text>
</comment>
<dbReference type="AlphaFoldDB" id="A0A542Y3I6"/>
<evidence type="ECO:0000313" key="1">
    <source>
        <dbReference type="EMBL" id="TQL42631.1"/>
    </source>
</evidence>
<keyword evidence="2" id="KW-1185">Reference proteome</keyword>
<dbReference type="EMBL" id="VFON01000001">
    <property type="protein sequence ID" value="TQL42631.1"/>
    <property type="molecule type" value="Genomic_DNA"/>
</dbReference>
<accession>A0A542Y3I6</accession>
<organism evidence="1 2">
    <name type="scientific">Leucobacter komagatae</name>
    <dbReference type="NCBI Taxonomy" id="55969"/>
    <lineage>
        <taxon>Bacteria</taxon>
        <taxon>Bacillati</taxon>
        <taxon>Actinomycetota</taxon>
        <taxon>Actinomycetes</taxon>
        <taxon>Micrococcales</taxon>
        <taxon>Microbacteriaceae</taxon>
        <taxon>Leucobacter</taxon>
    </lineage>
</organism>
<gene>
    <name evidence="1" type="ORF">FB468_0634</name>
</gene>
<sequence length="131" mass="14114">MKDTFGYFVTQISAHRAAQIYGWMGEDAAAVNREHHVRQDDGSIFLTVRFAGGGVRVGSEAHPAVEGSMLVALYLPGQNPLPLFPPEAAALGQALIDMAAELTPPGEGAIEMEDLPDAIRAVQRLERSRDD</sequence>
<protein>
    <submittedName>
        <fullName evidence="1">Uncharacterized protein</fullName>
    </submittedName>
</protein>
<dbReference type="RefSeq" id="WP_141886058.1">
    <property type="nucleotide sequence ID" value="NZ_BAAAUY010000022.1"/>
</dbReference>
<evidence type="ECO:0000313" key="2">
    <source>
        <dbReference type="Proteomes" id="UP000319094"/>
    </source>
</evidence>